<keyword evidence="1" id="KW-1133">Transmembrane helix</keyword>
<dbReference type="AlphaFoldDB" id="A0A2K9PSF5"/>
<dbReference type="Proteomes" id="UP000235826">
    <property type="component" value="Chromosome"/>
</dbReference>
<dbReference type="KEGG" id="fek:C1H87_15285"/>
<evidence type="ECO:0000313" key="3">
    <source>
        <dbReference type="Proteomes" id="UP000235826"/>
    </source>
</evidence>
<accession>A0A2K9PSF5</accession>
<name>A0A2K9PSF5_9FLAO</name>
<feature type="transmembrane region" description="Helical" evidence="1">
    <location>
        <begin position="21"/>
        <end position="38"/>
    </location>
</feature>
<evidence type="ECO:0008006" key="4">
    <source>
        <dbReference type="Google" id="ProtNLM"/>
    </source>
</evidence>
<gene>
    <name evidence="2" type="ORF">C1H87_15285</name>
</gene>
<sequence>MKILNIQTKNNLNKTIHMKALLIRTIIILLGITASLNAQNKTEIEILRARFNAEKVDLISYFMGFTEEEGELFWPIYKEYEREHSQISDNRIKLLQQYVNYYEDLTSDQAQFWVKEVFKMQQQEMDLNKKYYKKFAKALTPQFSLRFYQFESALQIEIRNEIMKNLPLLENY</sequence>
<reference evidence="2 3" key="1">
    <citation type="submission" date="2018-01" db="EMBL/GenBank/DDBJ databases">
        <title>Complete genome sequence of Flavivirga eckloniae ECD14 isolated from seaweed Ecklonia cava.</title>
        <authorList>
            <person name="Lee J.H."/>
            <person name="Baik K.S."/>
            <person name="Seong C.N."/>
        </authorList>
    </citation>
    <scope>NUCLEOTIDE SEQUENCE [LARGE SCALE GENOMIC DNA]</scope>
    <source>
        <strain evidence="2 3">ECD14</strain>
    </source>
</reference>
<evidence type="ECO:0000256" key="1">
    <source>
        <dbReference type="SAM" id="Phobius"/>
    </source>
</evidence>
<organism evidence="2 3">
    <name type="scientific">Flavivirga eckloniae</name>
    <dbReference type="NCBI Taxonomy" id="1803846"/>
    <lineage>
        <taxon>Bacteria</taxon>
        <taxon>Pseudomonadati</taxon>
        <taxon>Bacteroidota</taxon>
        <taxon>Flavobacteriia</taxon>
        <taxon>Flavobacteriales</taxon>
        <taxon>Flavobacteriaceae</taxon>
        <taxon>Flavivirga</taxon>
    </lineage>
</organism>
<dbReference type="EMBL" id="CP025791">
    <property type="protein sequence ID" value="AUP79990.1"/>
    <property type="molecule type" value="Genomic_DNA"/>
</dbReference>
<keyword evidence="3" id="KW-1185">Reference proteome</keyword>
<keyword evidence="1" id="KW-0812">Transmembrane</keyword>
<proteinExistence type="predicted"/>
<evidence type="ECO:0000313" key="2">
    <source>
        <dbReference type="EMBL" id="AUP79990.1"/>
    </source>
</evidence>
<keyword evidence="1" id="KW-0472">Membrane</keyword>
<protein>
    <recommendedName>
        <fullName evidence="4">Sensor of ECF-type sigma factor</fullName>
    </recommendedName>
</protein>